<evidence type="ECO:0000313" key="1">
    <source>
        <dbReference type="EMBL" id="TQO20766.1"/>
    </source>
</evidence>
<proteinExistence type="predicted"/>
<organism evidence="1 2">
    <name type="scientific">Rhodoglobus vestalii</name>
    <dbReference type="NCBI Taxonomy" id="193384"/>
    <lineage>
        <taxon>Bacteria</taxon>
        <taxon>Bacillati</taxon>
        <taxon>Actinomycetota</taxon>
        <taxon>Actinomycetes</taxon>
        <taxon>Micrococcales</taxon>
        <taxon>Microbacteriaceae</taxon>
        <taxon>Rhodoglobus</taxon>
    </lineage>
</organism>
<gene>
    <name evidence="1" type="ORF">FB472_2418</name>
</gene>
<dbReference type="EMBL" id="VFRA01000001">
    <property type="protein sequence ID" value="TQO20766.1"/>
    <property type="molecule type" value="Genomic_DNA"/>
</dbReference>
<name>A0A8H2PUQ6_9MICO</name>
<accession>A0A8H2PUQ6</accession>
<evidence type="ECO:0000313" key="2">
    <source>
        <dbReference type="Proteomes" id="UP000316560"/>
    </source>
</evidence>
<dbReference type="Proteomes" id="UP000316560">
    <property type="component" value="Unassembled WGS sequence"/>
</dbReference>
<keyword evidence="2" id="KW-1185">Reference proteome</keyword>
<reference evidence="1 2" key="1">
    <citation type="submission" date="2019-06" db="EMBL/GenBank/DDBJ databases">
        <title>Sequencing the genomes of 1000 actinobacteria strains.</title>
        <authorList>
            <person name="Klenk H.-P."/>
        </authorList>
    </citation>
    <scope>NUCLEOTIDE SEQUENCE [LARGE SCALE GENOMIC DNA]</scope>
    <source>
        <strain evidence="1 2">DSM 21947</strain>
    </source>
</reference>
<comment type="caution">
    <text evidence="1">The sequence shown here is derived from an EMBL/GenBank/DDBJ whole genome shotgun (WGS) entry which is preliminary data.</text>
</comment>
<dbReference type="AlphaFoldDB" id="A0A8H2PUQ6"/>
<dbReference type="RefSeq" id="WP_141991031.1">
    <property type="nucleotide sequence ID" value="NZ_VFRA01000001.1"/>
</dbReference>
<dbReference type="OrthoDB" id="9937823at2"/>
<sequence>MTTLNALLLVANDAEAVERLESQFATAGLAEVIAAAAECDVVLTIATLDPVKHAEKTYARNAIIHSLRADSVPLVDRLLSAVGAQKLRPTLAKSPVGRLINSLSATDPSRTFARAYSRKPAKTAGHFDLVIASDTAAIRTAWLLNRRHRATAAFFGEAAAIVTLRESN</sequence>
<protein>
    <submittedName>
        <fullName evidence="1">Uncharacterized protein</fullName>
    </submittedName>
</protein>